<gene>
    <name evidence="1" type="ORF">LCGC14_2412000</name>
</gene>
<accession>A0A0F9BS70</accession>
<name>A0A0F9BS70_9ZZZZ</name>
<sequence length="69" mass="7635">MRTKIFVGLLVGLAVFFSGNVVTVQAQDAANYDAEYSVTNLYSTDGVLTYKFTNLDASAEYIWMLRGLT</sequence>
<evidence type="ECO:0000313" key="1">
    <source>
        <dbReference type="EMBL" id="KKL24774.1"/>
    </source>
</evidence>
<dbReference type="EMBL" id="LAZR01036461">
    <property type="protein sequence ID" value="KKL24774.1"/>
    <property type="molecule type" value="Genomic_DNA"/>
</dbReference>
<organism evidence="1">
    <name type="scientific">marine sediment metagenome</name>
    <dbReference type="NCBI Taxonomy" id="412755"/>
    <lineage>
        <taxon>unclassified sequences</taxon>
        <taxon>metagenomes</taxon>
        <taxon>ecological metagenomes</taxon>
    </lineage>
</organism>
<proteinExistence type="predicted"/>
<protein>
    <submittedName>
        <fullName evidence="1">Uncharacterized protein</fullName>
    </submittedName>
</protein>
<dbReference type="AlphaFoldDB" id="A0A0F9BS70"/>
<feature type="non-terminal residue" evidence="1">
    <location>
        <position position="69"/>
    </location>
</feature>
<reference evidence="1" key="1">
    <citation type="journal article" date="2015" name="Nature">
        <title>Complex archaea that bridge the gap between prokaryotes and eukaryotes.</title>
        <authorList>
            <person name="Spang A."/>
            <person name="Saw J.H."/>
            <person name="Jorgensen S.L."/>
            <person name="Zaremba-Niedzwiedzka K."/>
            <person name="Martijn J."/>
            <person name="Lind A.E."/>
            <person name="van Eijk R."/>
            <person name="Schleper C."/>
            <person name="Guy L."/>
            <person name="Ettema T.J."/>
        </authorList>
    </citation>
    <scope>NUCLEOTIDE SEQUENCE</scope>
</reference>
<comment type="caution">
    <text evidence="1">The sequence shown here is derived from an EMBL/GenBank/DDBJ whole genome shotgun (WGS) entry which is preliminary data.</text>
</comment>